<evidence type="ECO:0000313" key="7">
    <source>
        <dbReference type="Proteomes" id="UP000756346"/>
    </source>
</evidence>
<reference evidence="6" key="1">
    <citation type="journal article" date="2021" name="Nat. Commun.">
        <title>Genetic determinants of endophytism in the Arabidopsis root mycobiome.</title>
        <authorList>
            <person name="Mesny F."/>
            <person name="Miyauchi S."/>
            <person name="Thiergart T."/>
            <person name="Pickel B."/>
            <person name="Atanasova L."/>
            <person name="Karlsson M."/>
            <person name="Huettel B."/>
            <person name="Barry K.W."/>
            <person name="Haridas S."/>
            <person name="Chen C."/>
            <person name="Bauer D."/>
            <person name="Andreopoulos W."/>
            <person name="Pangilinan J."/>
            <person name="LaButti K."/>
            <person name="Riley R."/>
            <person name="Lipzen A."/>
            <person name="Clum A."/>
            <person name="Drula E."/>
            <person name="Henrissat B."/>
            <person name="Kohler A."/>
            <person name="Grigoriev I.V."/>
            <person name="Martin F.M."/>
            <person name="Hacquard S."/>
        </authorList>
    </citation>
    <scope>NUCLEOTIDE SEQUENCE</scope>
    <source>
        <strain evidence="6">MPI-CAGE-CH-0230</strain>
    </source>
</reference>
<dbReference type="InterPro" id="IPR050416">
    <property type="entry name" value="FAD-linked_Oxidoreductase"/>
</dbReference>
<dbReference type="RefSeq" id="XP_046005230.1">
    <property type="nucleotide sequence ID" value="XM_046155762.1"/>
</dbReference>
<comment type="similarity">
    <text evidence="1">Belongs to the oxygen-dependent FAD-linked oxidoreductase family.</text>
</comment>
<dbReference type="SUPFAM" id="SSF56176">
    <property type="entry name" value="FAD-binding/transporter-associated domain-like"/>
    <property type="match status" value="1"/>
</dbReference>
<evidence type="ECO:0000313" key="6">
    <source>
        <dbReference type="EMBL" id="KAH7014263.1"/>
    </source>
</evidence>
<keyword evidence="4" id="KW-0560">Oxidoreductase</keyword>
<dbReference type="PROSITE" id="PS51387">
    <property type="entry name" value="FAD_PCMH"/>
    <property type="match status" value="1"/>
</dbReference>
<dbReference type="EMBL" id="JAGTJQ010000013">
    <property type="protein sequence ID" value="KAH7014263.1"/>
    <property type="molecule type" value="Genomic_DNA"/>
</dbReference>
<dbReference type="InterPro" id="IPR016169">
    <property type="entry name" value="FAD-bd_PCMH_sub2"/>
</dbReference>
<dbReference type="GeneID" id="70185308"/>
<evidence type="ECO:0000256" key="3">
    <source>
        <dbReference type="ARBA" id="ARBA00022827"/>
    </source>
</evidence>
<accession>A0A9P8XV10</accession>
<gene>
    <name evidence="6" type="ORF">B0I36DRAFT_338482</name>
</gene>
<evidence type="ECO:0000256" key="4">
    <source>
        <dbReference type="ARBA" id="ARBA00023002"/>
    </source>
</evidence>
<dbReference type="PANTHER" id="PTHR42973:SF4">
    <property type="entry name" value="FAD BINDING DOMAIN PROTEIN"/>
    <property type="match status" value="1"/>
</dbReference>
<dbReference type="InterPro" id="IPR036318">
    <property type="entry name" value="FAD-bd_PCMH-like_sf"/>
</dbReference>
<dbReference type="Proteomes" id="UP000756346">
    <property type="component" value="Unassembled WGS sequence"/>
</dbReference>
<dbReference type="Gene3D" id="3.30.465.10">
    <property type="match status" value="1"/>
</dbReference>
<sequence length="477" mass="52196">MEMHFNTRNRDIEPACVVRAATIDELSAAVKHIAKEHALRAAKPATDEGLFAIRCSGANPTIGVAGVKDGVLLDLSLFKSIEISEDKKSVVVGGGCLWKEIYKVLDEQGLAVVGGRSSPVGIGGSTLGGGTSFYSGHYGFMCSNVISYTLVLADGTIATASATENPDLWRALKGGLNNFGVVASFTLHCFPGGPVWAGYSIIPSFGPLNRSMLQAYYDYGMQASTPAGFDPNVSTPIVSFVYLPDAAGLSVWSMHLSYTLKDGSPGSEIGSKVWPEHWRKSPFHALRCRLVNNQVAASHLQAVEDLGTLSILEQRNMYNVTGFRLDLPTMQAALDIFQRRKKELRGVKPGGTAFCMVFQTLNPLWYNKGDKNVLGLEACKEPLVVLELCINWKDARHDELVRSVMDSTLQEIEDAARRLGTWHRYKFTNYANAGQKPLEGYGEENLKFLRDVSRKYDPKGLFQTGCHGGFKLGREDL</sequence>
<keyword evidence="2" id="KW-0285">Flavoprotein</keyword>
<feature type="domain" description="FAD-binding PCMH-type" evidence="5">
    <location>
        <begin position="10"/>
        <end position="192"/>
    </location>
</feature>
<proteinExistence type="inferred from homology"/>
<dbReference type="GO" id="GO:0016491">
    <property type="term" value="F:oxidoreductase activity"/>
    <property type="evidence" value="ECO:0007669"/>
    <property type="project" value="UniProtKB-KW"/>
</dbReference>
<keyword evidence="3" id="KW-0274">FAD</keyword>
<dbReference type="PANTHER" id="PTHR42973">
    <property type="entry name" value="BINDING OXIDOREDUCTASE, PUTATIVE (AFU_ORTHOLOGUE AFUA_1G17690)-RELATED"/>
    <property type="match status" value="1"/>
</dbReference>
<dbReference type="GO" id="GO:0071949">
    <property type="term" value="F:FAD binding"/>
    <property type="evidence" value="ECO:0007669"/>
    <property type="project" value="InterPro"/>
</dbReference>
<evidence type="ECO:0000259" key="5">
    <source>
        <dbReference type="PROSITE" id="PS51387"/>
    </source>
</evidence>
<dbReference type="AlphaFoldDB" id="A0A9P8XV10"/>
<dbReference type="InterPro" id="IPR016166">
    <property type="entry name" value="FAD-bd_PCMH"/>
</dbReference>
<dbReference type="OrthoDB" id="2151789at2759"/>
<evidence type="ECO:0000256" key="2">
    <source>
        <dbReference type="ARBA" id="ARBA00022630"/>
    </source>
</evidence>
<name>A0A9P8XV10_9PEZI</name>
<evidence type="ECO:0000256" key="1">
    <source>
        <dbReference type="ARBA" id="ARBA00005466"/>
    </source>
</evidence>
<organism evidence="6 7">
    <name type="scientific">Microdochium trichocladiopsis</name>
    <dbReference type="NCBI Taxonomy" id="1682393"/>
    <lineage>
        <taxon>Eukaryota</taxon>
        <taxon>Fungi</taxon>
        <taxon>Dikarya</taxon>
        <taxon>Ascomycota</taxon>
        <taxon>Pezizomycotina</taxon>
        <taxon>Sordariomycetes</taxon>
        <taxon>Xylariomycetidae</taxon>
        <taxon>Xylariales</taxon>
        <taxon>Microdochiaceae</taxon>
        <taxon>Microdochium</taxon>
    </lineage>
</organism>
<keyword evidence="7" id="KW-1185">Reference proteome</keyword>
<protein>
    <recommendedName>
        <fullName evidence="5">FAD-binding PCMH-type domain-containing protein</fullName>
    </recommendedName>
</protein>
<comment type="caution">
    <text evidence="6">The sequence shown here is derived from an EMBL/GenBank/DDBJ whole genome shotgun (WGS) entry which is preliminary data.</text>
</comment>
<dbReference type="Pfam" id="PF01565">
    <property type="entry name" value="FAD_binding_4"/>
    <property type="match status" value="1"/>
</dbReference>
<dbReference type="InterPro" id="IPR006094">
    <property type="entry name" value="Oxid_FAD_bind_N"/>
</dbReference>